<evidence type="ECO:0000256" key="1">
    <source>
        <dbReference type="ARBA" id="ARBA00023015"/>
    </source>
</evidence>
<comment type="caution">
    <text evidence="5">The sequence shown here is derived from an EMBL/GenBank/DDBJ whole genome shotgun (WGS) entry which is preliminary data.</text>
</comment>
<dbReference type="Pfam" id="PF01638">
    <property type="entry name" value="HxlR"/>
    <property type="match status" value="1"/>
</dbReference>
<dbReference type="Proteomes" id="UP001500213">
    <property type="component" value="Unassembled WGS sequence"/>
</dbReference>
<feature type="domain" description="HTH hxlR-type" evidence="4">
    <location>
        <begin position="24"/>
        <end position="122"/>
    </location>
</feature>
<dbReference type="Gene3D" id="1.10.10.10">
    <property type="entry name" value="Winged helix-like DNA-binding domain superfamily/Winged helix DNA-binding domain"/>
    <property type="match status" value="1"/>
</dbReference>
<dbReference type="RefSeq" id="WP_344778348.1">
    <property type="nucleotide sequence ID" value="NZ_BAABBX010000016.1"/>
</dbReference>
<gene>
    <name evidence="5" type="ORF">GCM10022288_30120</name>
</gene>
<name>A0ABP8B0A0_9MICO</name>
<dbReference type="InterPro" id="IPR036390">
    <property type="entry name" value="WH_DNA-bd_sf"/>
</dbReference>
<keyword evidence="3" id="KW-0804">Transcription</keyword>
<evidence type="ECO:0000256" key="3">
    <source>
        <dbReference type="ARBA" id="ARBA00023163"/>
    </source>
</evidence>
<dbReference type="PANTHER" id="PTHR33204:SF39">
    <property type="entry name" value="TRANSCRIPTIONAL REGULATORY PROTEIN"/>
    <property type="match status" value="1"/>
</dbReference>
<organism evidence="5 6">
    <name type="scientific">Gryllotalpicola kribbensis</name>
    <dbReference type="NCBI Taxonomy" id="993084"/>
    <lineage>
        <taxon>Bacteria</taxon>
        <taxon>Bacillati</taxon>
        <taxon>Actinomycetota</taxon>
        <taxon>Actinomycetes</taxon>
        <taxon>Micrococcales</taxon>
        <taxon>Microbacteriaceae</taxon>
        <taxon>Gryllotalpicola</taxon>
    </lineage>
</organism>
<keyword evidence="2" id="KW-0238">DNA-binding</keyword>
<dbReference type="InterPro" id="IPR036388">
    <property type="entry name" value="WH-like_DNA-bd_sf"/>
</dbReference>
<sequence>MTAYEGSAVEPTRKVRGDVYSADCPCRDLLDVVANKWAALAIGALADGPVRFGELQRRLAGVSPKVLTATLRRLEAFGLIDRTVLPAVPLHVECELTDVGYSALGPVFALRQWADSHYEHARTVAAGDDDGAGAGALSIG</sequence>
<keyword evidence="6" id="KW-1185">Reference proteome</keyword>
<dbReference type="SUPFAM" id="SSF46785">
    <property type="entry name" value="Winged helix' DNA-binding domain"/>
    <property type="match status" value="1"/>
</dbReference>
<evidence type="ECO:0000259" key="4">
    <source>
        <dbReference type="PROSITE" id="PS51118"/>
    </source>
</evidence>
<dbReference type="PROSITE" id="PS51118">
    <property type="entry name" value="HTH_HXLR"/>
    <property type="match status" value="1"/>
</dbReference>
<evidence type="ECO:0000313" key="5">
    <source>
        <dbReference type="EMBL" id="GAA4194523.1"/>
    </source>
</evidence>
<accession>A0ABP8B0A0</accession>
<evidence type="ECO:0000256" key="2">
    <source>
        <dbReference type="ARBA" id="ARBA00023125"/>
    </source>
</evidence>
<dbReference type="InterPro" id="IPR002577">
    <property type="entry name" value="HTH_HxlR"/>
</dbReference>
<dbReference type="EMBL" id="BAABBX010000016">
    <property type="protein sequence ID" value="GAA4194523.1"/>
    <property type="molecule type" value="Genomic_DNA"/>
</dbReference>
<proteinExistence type="predicted"/>
<protein>
    <recommendedName>
        <fullName evidence="4">HTH hxlR-type domain-containing protein</fullName>
    </recommendedName>
</protein>
<reference evidence="6" key="1">
    <citation type="journal article" date="2019" name="Int. J. Syst. Evol. Microbiol.">
        <title>The Global Catalogue of Microorganisms (GCM) 10K type strain sequencing project: providing services to taxonomists for standard genome sequencing and annotation.</title>
        <authorList>
            <consortium name="The Broad Institute Genomics Platform"/>
            <consortium name="The Broad Institute Genome Sequencing Center for Infectious Disease"/>
            <person name="Wu L."/>
            <person name="Ma J."/>
        </authorList>
    </citation>
    <scope>NUCLEOTIDE SEQUENCE [LARGE SCALE GENOMIC DNA]</scope>
    <source>
        <strain evidence="6">JCM 17593</strain>
    </source>
</reference>
<dbReference type="PANTHER" id="PTHR33204">
    <property type="entry name" value="TRANSCRIPTIONAL REGULATOR, MARR FAMILY"/>
    <property type="match status" value="1"/>
</dbReference>
<evidence type="ECO:0000313" key="6">
    <source>
        <dbReference type="Proteomes" id="UP001500213"/>
    </source>
</evidence>
<keyword evidence="1" id="KW-0805">Transcription regulation</keyword>